<dbReference type="PANTHER" id="PTHR10502:SF102">
    <property type="entry name" value="ANNEXIN B11"/>
    <property type="match status" value="1"/>
</dbReference>
<keyword evidence="4 6" id="KW-0041">Annexin</keyword>
<evidence type="ECO:0000256" key="3">
    <source>
        <dbReference type="ARBA" id="ARBA00022837"/>
    </source>
</evidence>
<gene>
    <name evidence="8" type="ORF">LTR78_003036</name>
</gene>
<reference evidence="8" key="1">
    <citation type="submission" date="2023-07" db="EMBL/GenBank/DDBJ databases">
        <title>Black Yeasts Isolated from many extreme environments.</title>
        <authorList>
            <person name="Coleine C."/>
            <person name="Stajich J.E."/>
            <person name="Selbmann L."/>
        </authorList>
    </citation>
    <scope>NUCLEOTIDE SEQUENCE</scope>
    <source>
        <strain evidence="8">CCFEE 5485</strain>
    </source>
</reference>
<comment type="domain">
    <text evidence="6">A pair of annexin repeats may form one binding site for calcium and phospholipid.</text>
</comment>
<dbReference type="Gene3D" id="1.10.220.10">
    <property type="entry name" value="Annexin"/>
    <property type="match status" value="4"/>
</dbReference>
<dbReference type="GO" id="GO:0005544">
    <property type="term" value="F:calcium-dependent phospholipid binding"/>
    <property type="evidence" value="ECO:0007669"/>
    <property type="project" value="UniProtKB-KW"/>
</dbReference>
<dbReference type="PROSITE" id="PS51897">
    <property type="entry name" value="ANNEXIN_2"/>
    <property type="match status" value="4"/>
</dbReference>
<evidence type="ECO:0000313" key="8">
    <source>
        <dbReference type="EMBL" id="KAK3676832.1"/>
    </source>
</evidence>
<feature type="compositionally biased region" description="Low complexity" evidence="7">
    <location>
        <begin position="35"/>
        <end position="47"/>
    </location>
</feature>
<evidence type="ECO:0000256" key="6">
    <source>
        <dbReference type="RuleBase" id="RU003540"/>
    </source>
</evidence>
<name>A0AAE1C3H9_9PEZI</name>
<evidence type="ECO:0000313" key="9">
    <source>
        <dbReference type="Proteomes" id="UP001274830"/>
    </source>
</evidence>
<dbReference type="PRINTS" id="PR00196">
    <property type="entry name" value="ANNEXIN"/>
</dbReference>
<dbReference type="InterPro" id="IPR018502">
    <property type="entry name" value="Annexin_repeat"/>
</dbReference>
<dbReference type="GO" id="GO:0001786">
    <property type="term" value="F:phosphatidylserine binding"/>
    <property type="evidence" value="ECO:0007669"/>
    <property type="project" value="TreeGrafter"/>
</dbReference>
<dbReference type="AlphaFoldDB" id="A0AAE1C3H9"/>
<dbReference type="SUPFAM" id="SSF47874">
    <property type="entry name" value="Annexin"/>
    <property type="match status" value="1"/>
</dbReference>
<keyword evidence="2 6" id="KW-0677">Repeat</keyword>
<dbReference type="Proteomes" id="UP001274830">
    <property type="component" value="Unassembled WGS sequence"/>
</dbReference>
<dbReference type="PANTHER" id="PTHR10502">
    <property type="entry name" value="ANNEXIN"/>
    <property type="match status" value="1"/>
</dbReference>
<sequence length="458" mass="49866">MSYYNQGPPQGPPGGYQQSNQPYPQQGGGYPPQQPYGQAPPMNQGGYPPQPYGQPPMNQGYPPQHGQSPYPPQGAPPGGPPPGQYGAPPPGQYGSGPPPGQYGSAPPNPAYGGSGYGPPQGQYGGGPPAPPSAPSPGYIPGQQSHMDMTRAADELRAAMKGFGTDEKVLARVIGSLGPLEINGVKSAFAAKHRRDLVKDVHSETSGHFRDGLEACLRGPLDQDCHELYESIKGMGTKESAMNDVLLGRSNADLNAIKQHYQHKYRRTVEADVKGDLSAKTERMFDMVMAARRNEESAPIIPQQIDADIQDIYRATEGRAGTDQIVVCQILTSRSTGQLRAIATQYRQKYHRGLDEVIKNEMSGHMEQTLCYLVTAAEDPAKHDADLLEDAMRGMGTNDSALIRRIVMIHWNPDRLQQCKAAYRHFYKKDLADRIRSETRGDYEKLMLACIGTPPAFGR</sequence>
<dbReference type="GO" id="GO:0005886">
    <property type="term" value="C:plasma membrane"/>
    <property type="evidence" value="ECO:0007669"/>
    <property type="project" value="TreeGrafter"/>
</dbReference>
<feature type="compositionally biased region" description="Gly residues" evidence="7">
    <location>
        <begin position="112"/>
        <end position="126"/>
    </location>
</feature>
<protein>
    <recommendedName>
        <fullName evidence="6">Annexin</fullName>
    </recommendedName>
</protein>
<dbReference type="InterPro" id="IPR018252">
    <property type="entry name" value="Annexin_repeat_CS"/>
</dbReference>
<dbReference type="GO" id="GO:0005509">
    <property type="term" value="F:calcium ion binding"/>
    <property type="evidence" value="ECO:0007669"/>
    <property type="project" value="InterPro"/>
</dbReference>
<dbReference type="GO" id="GO:0005634">
    <property type="term" value="C:nucleus"/>
    <property type="evidence" value="ECO:0007669"/>
    <property type="project" value="TreeGrafter"/>
</dbReference>
<dbReference type="InterPro" id="IPR001464">
    <property type="entry name" value="Annexin"/>
</dbReference>
<keyword evidence="5 6" id="KW-0111">Calcium/phospholipid-binding</keyword>
<feature type="region of interest" description="Disordered" evidence="7">
    <location>
        <begin position="1"/>
        <end position="144"/>
    </location>
</feature>
<dbReference type="FunFam" id="1.10.220.10:FF:000002">
    <property type="entry name" value="Annexin"/>
    <property type="match status" value="1"/>
</dbReference>
<feature type="compositionally biased region" description="Pro residues" evidence="7">
    <location>
        <begin position="69"/>
        <end position="100"/>
    </location>
</feature>
<evidence type="ECO:0000256" key="4">
    <source>
        <dbReference type="ARBA" id="ARBA00023216"/>
    </source>
</evidence>
<evidence type="ECO:0000256" key="1">
    <source>
        <dbReference type="ARBA" id="ARBA00007831"/>
    </source>
</evidence>
<dbReference type="InterPro" id="IPR037104">
    <property type="entry name" value="Annexin_sf"/>
</dbReference>
<dbReference type="EMBL" id="JAUTXT010000008">
    <property type="protein sequence ID" value="KAK3676832.1"/>
    <property type="molecule type" value="Genomic_DNA"/>
</dbReference>
<dbReference type="PROSITE" id="PS00223">
    <property type="entry name" value="ANNEXIN_1"/>
    <property type="match status" value="1"/>
</dbReference>
<dbReference type="Pfam" id="PF00191">
    <property type="entry name" value="Annexin"/>
    <property type="match status" value="4"/>
</dbReference>
<dbReference type="SMART" id="SM00335">
    <property type="entry name" value="ANX"/>
    <property type="match status" value="4"/>
</dbReference>
<evidence type="ECO:0000256" key="5">
    <source>
        <dbReference type="ARBA" id="ARBA00023302"/>
    </source>
</evidence>
<organism evidence="8 9">
    <name type="scientific">Recurvomyces mirabilis</name>
    <dbReference type="NCBI Taxonomy" id="574656"/>
    <lineage>
        <taxon>Eukaryota</taxon>
        <taxon>Fungi</taxon>
        <taxon>Dikarya</taxon>
        <taxon>Ascomycota</taxon>
        <taxon>Pezizomycotina</taxon>
        <taxon>Dothideomycetes</taxon>
        <taxon>Dothideomycetidae</taxon>
        <taxon>Mycosphaerellales</taxon>
        <taxon>Teratosphaeriaceae</taxon>
        <taxon>Recurvomyces</taxon>
    </lineage>
</organism>
<dbReference type="GO" id="GO:0005737">
    <property type="term" value="C:cytoplasm"/>
    <property type="evidence" value="ECO:0007669"/>
    <property type="project" value="TreeGrafter"/>
</dbReference>
<keyword evidence="9" id="KW-1185">Reference proteome</keyword>
<proteinExistence type="inferred from homology"/>
<dbReference type="GO" id="GO:0012506">
    <property type="term" value="C:vesicle membrane"/>
    <property type="evidence" value="ECO:0007669"/>
    <property type="project" value="TreeGrafter"/>
</dbReference>
<keyword evidence="3 6" id="KW-0106">Calcium</keyword>
<feature type="compositionally biased region" description="Low complexity" evidence="7">
    <location>
        <begin position="15"/>
        <end position="25"/>
    </location>
</feature>
<evidence type="ECO:0000256" key="2">
    <source>
        <dbReference type="ARBA" id="ARBA00022737"/>
    </source>
</evidence>
<comment type="similarity">
    <text evidence="1 6">Belongs to the annexin family.</text>
</comment>
<comment type="caution">
    <text evidence="8">The sequence shown here is derived from an EMBL/GenBank/DDBJ whole genome shotgun (WGS) entry which is preliminary data.</text>
</comment>
<dbReference type="InterPro" id="IPR009117">
    <property type="entry name" value="ANX14"/>
</dbReference>
<feature type="compositionally biased region" description="Low complexity" evidence="7">
    <location>
        <begin position="55"/>
        <end position="68"/>
    </location>
</feature>
<evidence type="ECO:0000256" key="7">
    <source>
        <dbReference type="SAM" id="MobiDB-lite"/>
    </source>
</evidence>
<dbReference type="PRINTS" id="PR01813">
    <property type="entry name" value="ANNEXINFUNGI"/>
</dbReference>
<accession>A0AAE1C3H9</accession>